<dbReference type="Pfam" id="PF09601">
    <property type="entry name" value="DUF2459"/>
    <property type="match status" value="1"/>
</dbReference>
<reference evidence="2 3" key="1">
    <citation type="submission" date="2014-07" db="EMBL/GenBank/DDBJ databases">
        <title>Genome of Flavobacterium reichenbachii LMG 25512.</title>
        <authorList>
            <person name="Stropko S.J."/>
            <person name="Pipes S.E."/>
            <person name="Newman J.D."/>
        </authorList>
    </citation>
    <scope>NUCLEOTIDE SEQUENCE [LARGE SCALE GENOMIC DNA]</scope>
    <source>
        <strain evidence="2 3">LMG 25512</strain>
    </source>
</reference>
<accession>A0A085ZNC1</accession>
<keyword evidence="3" id="KW-1185">Reference proteome</keyword>
<dbReference type="eggNOG" id="ENOG502Z9A2">
    <property type="taxonomic scope" value="Bacteria"/>
</dbReference>
<keyword evidence="1" id="KW-0472">Membrane</keyword>
<name>A0A085ZNC1_9FLAO</name>
<dbReference type="AlphaFoldDB" id="A0A085ZNC1"/>
<sequence length="225" mass="25620">MLKKSFKFLGWTLCGILSFLVLYVISVYLISKITVNSNADLTKQRRSIPIYILSNGVHTDIVVPIKNEIKDWRNEIQFSQTQSKDSLANFVAFGWGDKGFYLDTPEWSDLKASTALKAAFGVSTSAMHTTFFKELKEGEDCKLIFISKENYQKLVAYISDSFSDPVHPQWIEGHSYGKKDAFYEAKGSYSLFYTCNTWANSALKAANQKASLWTVYDKGIFCHYQ</sequence>
<gene>
    <name evidence="2" type="ORF">IW19_10565</name>
</gene>
<proteinExistence type="predicted"/>
<protein>
    <recommendedName>
        <fullName evidence="4">Urease-associated protein</fullName>
    </recommendedName>
</protein>
<evidence type="ECO:0000313" key="3">
    <source>
        <dbReference type="Proteomes" id="UP000028715"/>
    </source>
</evidence>
<dbReference type="RefSeq" id="WP_035683807.1">
    <property type="nucleotide sequence ID" value="NZ_JPRL01000001.1"/>
</dbReference>
<evidence type="ECO:0000313" key="2">
    <source>
        <dbReference type="EMBL" id="KFF05935.1"/>
    </source>
</evidence>
<dbReference type="EMBL" id="JPRL01000001">
    <property type="protein sequence ID" value="KFF05935.1"/>
    <property type="molecule type" value="Genomic_DNA"/>
</dbReference>
<dbReference type="NCBIfam" id="TIGR02117">
    <property type="entry name" value="chp_urease_rgn"/>
    <property type="match status" value="1"/>
</dbReference>
<dbReference type="Proteomes" id="UP000028715">
    <property type="component" value="Unassembled WGS sequence"/>
</dbReference>
<dbReference type="STRING" id="362418.IW19_10565"/>
<evidence type="ECO:0000256" key="1">
    <source>
        <dbReference type="SAM" id="Phobius"/>
    </source>
</evidence>
<dbReference type="OrthoDB" id="211174at2"/>
<evidence type="ECO:0008006" key="4">
    <source>
        <dbReference type="Google" id="ProtNLM"/>
    </source>
</evidence>
<organism evidence="2 3">
    <name type="scientific">Flavobacterium reichenbachii</name>
    <dbReference type="NCBI Taxonomy" id="362418"/>
    <lineage>
        <taxon>Bacteria</taxon>
        <taxon>Pseudomonadati</taxon>
        <taxon>Bacteroidota</taxon>
        <taxon>Flavobacteriia</taxon>
        <taxon>Flavobacteriales</taxon>
        <taxon>Flavobacteriaceae</taxon>
        <taxon>Flavobacterium</taxon>
    </lineage>
</organism>
<keyword evidence="1" id="KW-0812">Transmembrane</keyword>
<feature type="transmembrane region" description="Helical" evidence="1">
    <location>
        <begin position="9"/>
        <end position="30"/>
    </location>
</feature>
<comment type="caution">
    <text evidence="2">The sequence shown here is derived from an EMBL/GenBank/DDBJ whole genome shotgun (WGS) entry which is preliminary data.</text>
</comment>
<keyword evidence="1" id="KW-1133">Transmembrane helix</keyword>
<dbReference type="InterPro" id="IPR011727">
    <property type="entry name" value="CHP02117"/>
</dbReference>